<accession>A0A0C6FAW3</accession>
<dbReference type="Gene3D" id="1.10.10.60">
    <property type="entry name" value="Homeodomain-like"/>
    <property type="match status" value="1"/>
</dbReference>
<dbReference type="PROSITE" id="PS01124">
    <property type="entry name" value="HTH_ARAC_FAMILY_2"/>
    <property type="match status" value="1"/>
</dbReference>
<keyword evidence="2 5" id="KW-0238">DNA-binding</keyword>
<dbReference type="InterPro" id="IPR018060">
    <property type="entry name" value="HTH_AraC"/>
</dbReference>
<dbReference type="Proteomes" id="UP000061432">
    <property type="component" value="Chromosome"/>
</dbReference>
<protein>
    <submittedName>
        <fullName evidence="5">AraC-type DNA-binding domain-containing proteins</fullName>
    </submittedName>
</protein>
<evidence type="ECO:0000313" key="6">
    <source>
        <dbReference type="Proteomes" id="UP000061432"/>
    </source>
</evidence>
<dbReference type="AlphaFoldDB" id="A0A0C6FAW3"/>
<dbReference type="Pfam" id="PF12833">
    <property type="entry name" value="HTH_18"/>
    <property type="match status" value="1"/>
</dbReference>
<reference evidence="5 6" key="1">
    <citation type="journal article" date="2015" name="Genome Announc.">
        <title>Complete Genome Sequence of Methylobacterium aquaticum Strain 22A, Isolated from Racomitrium japonicum Moss.</title>
        <authorList>
            <person name="Tani A."/>
            <person name="Ogura Y."/>
            <person name="Hayashi T."/>
            <person name="Kimbara K."/>
        </authorList>
    </citation>
    <scope>NUCLEOTIDE SEQUENCE [LARGE SCALE GENOMIC DNA]</scope>
    <source>
        <strain evidence="5 6">MA-22A</strain>
    </source>
</reference>
<evidence type="ECO:0000256" key="2">
    <source>
        <dbReference type="ARBA" id="ARBA00023125"/>
    </source>
</evidence>
<evidence type="ECO:0000259" key="4">
    <source>
        <dbReference type="PROSITE" id="PS01124"/>
    </source>
</evidence>
<dbReference type="SUPFAM" id="SSF46689">
    <property type="entry name" value="Homeodomain-like"/>
    <property type="match status" value="1"/>
</dbReference>
<dbReference type="Pfam" id="PF14525">
    <property type="entry name" value="AraC_binding_2"/>
    <property type="match status" value="1"/>
</dbReference>
<dbReference type="RefSeq" id="WP_167543873.1">
    <property type="nucleotide sequence ID" value="NZ_AP014704.1"/>
</dbReference>
<dbReference type="GO" id="GO:0003700">
    <property type="term" value="F:DNA-binding transcription factor activity"/>
    <property type="evidence" value="ECO:0007669"/>
    <property type="project" value="InterPro"/>
</dbReference>
<dbReference type="PANTHER" id="PTHR46796">
    <property type="entry name" value="HTH-TYPE TRANSCRIPTIONAL ACTIVATOR RHAS-RELATED"/>
    <property type="match status" value="1"/>
</dbReference>
<name>A0A0C6FAW3_9HYPH</name>
<organism evidence="5 6">
    <name type="scientific">Methylobacterium aquaticum</name>
    <dbReference type="NCBI Taxonomy" id="270351"/>
    <lineage>
        <taxon>Bacteria</taxon>
        <taxon>Pseudomonadati</taxon>
        <taxon>Pseudomonadota</taxon>
        <taxon>Alphaproteobacteria</taxon>
        <taxon>Hyphomicrobiales</taxon>
        <taxon>Methylobacteriaceae</taxon>
        <taxon>Methylobacterium</taxon>
    </lineage>
</organism>
<sequence>MPDIEASGRQTVSLRFSTDLAAPSGQCGFEAYHDLYATAADAVRLDETFAVAVTAERLGGMILFDRQLRGVAHARPRRRALRNGFDHFTAQIVLDGALTVGTPNGSRIVGPGECALIDMSQPMETRASQARVITLSIPRDVIEVAAPEPGRLHGAVLPQDRARLLTGFLHAVLDELPRHGASDRQRLERVTAELLALTLAGHVPPASDAVRTASAAACRRRARRYIDAHLGTTPDDVARAVGVSRSVLYRAFEASGGVARVIRSHRLARLRALLASPDECGRISDLSRACGFSSESDCSRAFKAAYGVSPSDYSHLRRAESSPGAASPQGLAEWWDDLR</sequence>
<dbReference type="PANTHER" id="PTHR46796:SF6">
    <property type="entry name" value="ARAC SUBFAMILY"/>
    <property type="match status" value="1"/>
</dbReference>
<proteinExistence type="predicted"/>
<dbReference type="InterPro" id="IPR009057">
    <property type="entry name" value="Homeodomain-like_sf"/>
</dbReference>
<keyword evidence="1" id="KW-0805">Transcription regulation</keyword>
<dbReference type="EMBL" id="AP014704">
    <property type="protein sequence ID" value="BAQ43952.1"/>
    <property type="molecule type" value="Genomic_DNA"/>
</dbReference>
<keyword evidence="3" id="KW-0804">Transcription</keyword>
<dbReference type="InterPro" id="IPR050204">
    <property type="entry name" value="AraC_XylS_family_regulators"/>
</dbReference>
<dbReference type="SMART" id="SM00342">
    <property type="entry name" value="HTH_ARAC"/>
    <property type="match status" value="1"/>
</dbReference>
<reference evidence="6" key="2">
    <citation type="submission" date="2015-01" db="EMBL/GenBank/DDBJ databases">
        <title>Complete genome sequence of Methylobacterium aquaticum strain 22A.</title>
        <authorList>
            <person name="Tani A."/>
            <person name="Ogura Y."/>
            <person name="Hayashi T."/>
        </authorList>
    </citation>
    <scope>NUCLEOTIDE SEQUENCE [LARGE SCALE GENOMIC DNA]</scope>
    <source>
        <strain evidence="6">MA-22A</strain>
    </source>
</reference>
<dbReference type="InterPro" id="IPR035418">
    <property type="entry name" value="AraC-bd_2"/>
</dbReference>
<gene>
    <name evidence="5" type="primary">araC</name>
    <name evidence="5" type="ORF">Maq22A_c02340</name>
</gene>
<evidence type="ECO:0000256" key="1">
    <source>
        <dbReference type="ARBA" id="ARBA00023015"/>
    </source>
</evidence>
<evidence type="ECO:0000256" key="3">
    <source>
        <dbReference type="ARBA" id="ARBA00023163"/>
    </source>
</evidence>
<dbReference type="KEGG" id="maqu:Maq22A_c02340"/>
<dbReference type="PATRIC" id="fig|270351.10.peg.471"/>
<dbReference type="GO" id="GO:0043565">
    <property type="term" value="F:sequence-specific DNA binding"/>
    <property type="evidence" value="ECO:0007669"/>
    <property type="project" value="InterPro"/>
</dbReference>
<feature type="domain" description="HTH araC/xylS-type" evidence="4">
    <location>
        <begin position="220"/>
        <end position="316"/>
    </location>
</feature>
<evidence type="ECO:0000313" key="5">
    <source>
        <dbReference type="EMBL" id="BAQ43952.1"/>
    </source>
</evidence>